<evidence type="ECO:0000256" key="2">
    <source>
        <dbReference type="ARBA" id="ARBA00023180"/>
    </source>
</evidence>
<reference evidence="4" key="2">
    <citation type="submission" date="2023-05" db="EMBL/GenBank/DDBJ databases">
        <authorList>
            <person name="Fouks B."/>
        </authorList>
    </citation>
    <scope>NUCLEOTIDE SEQUENCE</scope>
    <source>
        <strain evidence="4">Stay&amp;Tobe</strain>
        <tissue evidence="4">Testes</tissue>
    </source>
</reference>
<name>A0AAD7ZER8_DIPPU</name>
<evidence type="ECO:0000259" key="3">
    <source>
        <dbReference type="Pfam" id="PF23557"/>
    </source>
</evidence>
<dbReference type="InterPro" id="IPR052284">
    <property type="entry name" value="Collagen_mod_leprecan"/>
</dbReference>
<dbReference type="EMBL" id="JASPKZ010008596">
    <property type="protein sequence ID" value="KAJ9579213.1"/>
    <property type="molecule type" value="Genomic_DNA"/>
</dbReference>
<dbReference type="PANTHER" id="PTHR13986:SF8">
    <property type="entry name" value="PROLYL 3-HYDROXYLASE 1-LIKE PROTEIN"/>
    <property type="match status" value="1"/>
</dbReference>
<sequence length="106" mass="12460">MFQKAASAAFTYLAANPNNEMMMENLKYYSNIPEVDINEVINFEAKRYVSLYIHGSEAYNQQDYRAVISYFEESLEDYFREEDKCRAYCEGPFDHGWFPDFVSSIA</sequence>
<feature type="non-terminal residue" evidence="4">
    <location>
        <position position="1"/>
    </location>
</feature>
<reference evidence="4" key="1">
    <citation type="journal article" date="2023" name="IScience">
        <title>Live-bearing cockroach genome reveals convergent evolutionary mechanisms linked to viviparity in insects and beyond.</title>
        <authorList>
            <person name="Fouks B."/>
            <person name="Harrison M.C."/>
            <person name="Mikhailova A.A."/>
            <person name="Marchal E."/>
            <person name="English S."/>
            <person name="Carruthers M."/>
            <person name="Jennings E.C."/>
            <person name="Chiamaka E.L."/>
            <person name="Frigard R.A."/>
            <person name="Pippel M."/>
            <person name="Attardo G.M."/>
            <person name="Benoit J.B."/>
            <person name="Bornberg-Bauer E."/>
            <person name="Tobe S.S."/>
        </authorList>
    </citation>
    <scope>NUCLEOTIDE SEQUENCE</scope>
    <source>
        <strain evidence="4">Stay&amp;Tobe</strain>
    </source>
</reference>
<evidence type="ECO:0000313" key="4">
    <source>
        <dbReference type="EMBL" id="KAJ9579213.1"/>
    </source>
</evidence>
<dbReference type="PANTHER" id="PTHR13986">
    <property type="entry name" value="PROTEIN LYSINE HYDROXYLATION COMPLEX COMPONENT"/>
    <property type="match status" value="1"/>
</dbReference>
<feature type="domain" description="Leprecan-like alpha-helical" evidence="3">
    <location>
        <begin position="3"/>
        <end position="94"/>
    </location>
</feature>
<keyword evidence="2" id="KW-0325">Glycoprotein</keyword>
<dbReference type="Pfam" id="PF23557">
    <property type="entry name" value="TPR_leprecan"/>
    <property type="match status" value="1"/>
</dbReference>
<keyword evidence="5" id="KW-1185">Reference proteome</keyword>
<dbReference type="GO" id="GO:0005783">
    <property type="term" value="C:endoplasmic reticulum"/>
    <property type="evidence" value="ECO:0007669"/>
    <property type="project" value="TreeGrafter"/>
</dbReference>
<accession>A0AAD7ZER8</accession>
<organism evidence="4 5">
    <name type="scientific">Diploptera punctata</name>
    <name type="common">Pacific beetle cockroach</name>
    <dbReference type="NCBI Taxonomy" id="6984"/>
    <lineage>
        <taxon>Eukaryota</taxon>
        <taxon>Metazoa</taxon>
        <taxon>Ecdysozoa</taxon>
        <taxon>Arthropoda</taxon>
        <taxon>Hexapoda</taxon>
        <taxon>Insecta</taxon>
        <taxon>Pterygota</taxon>
        <taxon>Neoptera</taxon>
        <taxon>Polyneoptera</taxon>
        <taxon>Dictyoptera</taxon>
        <taxon>Blattodea</taxon>
        <taxon>Blaberoidea</taxon>
        <taxon>Blaberidae</taxon>
        <taxon>Diplopterinae</taxon>
        <taxon>Diploptera</taxon>
    </lineage>
</organism>
<dbReference type="AlphaFoldDB" id="A0AAD7ZER8"/>
<protein>
    <recommendedName>
        <fullName evidence="3">Leprecan-like alpha-helical domain-containing protein</fullName>
    </recommendedName>
</protein>
<evidence type="ECO:0000256" key="1">
    <source>
        <dbReference type="ARBA" id="ARBA00022729"/>
    </source>
</evidence>
<proteinExistence type="predicted"/>
<dbReference type="InterPro" id="IPR056585">
    <property type="entry name" value="Leprecan_dom"/>
</dbReference>
<keyword evidence="1" id="KW-0732">Signal</keyword>
<dbReference type="GO" id="GO:0030199">
    <property type="term" value="P:collagen fibril organization"/>
    <property type="evidence" value="ECO:0007669"/>
    <property type="project" value="TreeGrafter"/>
</dbReference>
<gene>
    <name evidence="4" type="ORF">L9F63_024681</name>
</gene>
<evidence type="ECO:0000313" key="5">
    <source>
        <dbReference type="Proteomes" id="UP001233999"/>
    </source>
</evidence>
<dbReference type="Proteomes" id="UP001233999">
    <property type="component" value="Unassembled WGS sequence"/>
</dbReference>
<dbReference type="GO" id="GO:0005518">
    <property type="term" value="F:collagen binding"/>
    <property type="evidence" value="ECO:0007669"/>
    <property type="project" value="TreeGrafter"/>
</dbReference>
<comment type="caution">
    <text evidence="4">The sequence shown here is derived from an EMBL/GenBank/DDBJ whole genome shotgun (WGS) entry which is preliminary data.</text>
</comment>